<accession>A0ACB9CPF8</accession>
<dbReference type="Proteomes" id="UP001055879">
    <property type="component" value="Linkage Group LG04"/>
</dbReference>
<dbReference type="EMBL" id="CM042050">
    <property type="protein sequence ID" value="KAI3736174.1"/>
    <property type="molecule type" value="Genomic_DNA"/>
</dbReference>
<evidence type="ECO:0000313" key="2">
    <source>
        <dbReference type="Proteomes" id="UP001055879"/>
    </source>
</evidence>
<gene>
    <name evidence="1" type="ORF">L6452_15708</name>
</gene>
<proteinExistence type="predicted"/>
<reference evidence="1 2" key="2">
    <citation type="journal article" date="2022" name="Mol. Ecol. Resour.">
        <title>The genomes of chicory, endive, great burdock and yacon provide insights into Asteraceae paleo-polyploidization history and plant inulin production.</title>
        <authorList>
            <person name="Fan W."/>
            <person name="Wang S."/>
            <person name="Wang H."/>
            <person name="Wang A."/>
            <person name="Jiang F."/>
            <person name="Liu H."/>
            <person name="Zhao H."/>
            <person name="Xu D."/>
            <person name="Zhang Y."/>
        </authorList>
    </citation>
    <scope>NUCLEOTIDE SEQUENCE [LARGE SCALE GENOMIC DNA]</scope>
    <source>
        <strain evidence="2">cv. Niubang</strain>
    </source>
</reference>
<keyword evidence="2" id="KW-1185">Reference proteome</keyword>
<evidence type="ECO:0000313" key="1">
    <source>
        <dbReference type="EMBL" id="KAI3736174.1"/>
    </source>
</evidence>
<reference evidence="2" key="1">
    <citation type="journal article" date="2022" name="Mol. Ecol. Resour.">
        <title>The genomes of chicory, endive, great burdock and yacon provide insights into Asteraceae palaeo-polyploidization history and plant inulin production.</title>
        <authorList>
            <person name="Fan W."/>
            <person name="Wang S."/>
            <person name="Wang H."/>
            <person name="Wang A."/>
            <person name="Jiang F."/>
            <person name="Liu H."/>
            <person name="Zhao H."/>
            <person name="Xu D."/>
            <person name="Zhang Y."/>
        </authorList>
    </citation>
    <scope>NUCLEOTIDE SEQUENCE [LARGE SCALE GENOMIC DNA]</scope>
    <source>
        <strain evidence="2">cv. Niubang</strain>
    </source>
</reference>
<sequence length="142" mass="15946">MEHGSGCNHLPDWCSCNDLSSHFPIPNDRPTSCQNRHRFWCHDSSGLHHGDFSGDLSRFIRIFSRNIHKSRVYSGSMKTNKIPEEAEERLLEIVVSIKAGLGNGERVAGTAKSNPIGPANASDGNQHPMFPKDNRNRRNRLL</sequence>
<comment type="caution">
    <text evidence="1">The sequence shown here is derived from an EMBL/GenBank/DDBJ whole genome shotgun (WGS) entry which is preliminary data.</text>
</comment>
<name>A0ACB9CPF8_ARCLA</name>
<protein>
    <submittedName>
        <fullName evidence="1">Uncharacterized protein</fullName>
    </submittedName>
</protein>
<organism evidence="1 2">
    <name type="scientific">Arctium lappa</name>
    <name type="common">Greater burdock</name>
    <name type="synonym">Lappa major</name>
    <dbReference type="NCBI Taxonomy" id="4217"/>
    <lineage>
        <taxon>Eukaryota</taxon>
        <taxon>Viridiplantae</taxon>
        <taxon>Streptophyta</taxon>
        <taxon>Embryophyta</taxon>
        <taxon>Tracheophyta</taxon>
        <taxon>Spermatophyta</taxon>
        <taxon>Magnoliopsida</taxon>
        <taxon>eudicotyledons</taxon>
        <taxon>Gunneridae</taxon>
        <taxon>Pentapetalae</taxon>
        <taxon>asterids</taxon>
        <taxon>campanulids</taxon>
        <taxon>Asterales</taxon>
        <taxon>Asteraceae</taxon>
        <taxon>Carduoideae</taxon>
        <taxon>Cardueae</taxon>
        <taxon>Arctiinae</taxon>
        <taxon>Arctium</taxon>
    </lineage>
</organism>